<accession>A0A3B0V3N9</accession>
<dbReference type="AlphaFoldDB" id="A0A3B0V3N9"/>
<dbReference type="EMBL" id="UOEW01000105">
    <property type="protein sequence ID" value="VAW35520.1"/>
    <property type="molecule type" value="Genomic_DNA"/>
</dbReference>
<evidence type="ECO:0000256" key="1">
    <source>
        <dbReference type="SAM" id="Phobius"/>
    </source>
</evidence>
<keyword evidence="1" id="KW-0812">Transmembrane</keyword>
<evidence type="ECO:0000313" key="2">
    <source>
        <dbReference type="EMBL" id="VAW35520.1"/>
    </source>
</evidence>
<reference evidence="2" key="1">
    <citation type="submission" date="2018-06" db="EMBL/GenBank/DDBJ databases">
        <authorList>
            <person name="Zhirakovskaya E."/>
        </authorList>
    </citation>
    <scope>NUCLEOTIDE SEQUENCE</scope>
</reference>
<sequence length="278" mass="31340">MAARYRQTHLIKPASYSAWLLYIYSLPYFFSILSKLIQGDVLNLVLVSAVFISLTLSAIWMGTGLKNKNNYQLRKYPTITPFPMMFLASLLAGVATFVASWLISGDGLFAALGFGVAATVGCWLWYGLDPVKSRHVSFNDMNDSEKALEILQDSEGLVINIEISTKKINNSEMSRRLNKITSLARDVLEVLYKTPKKITKARRFLNTYLTGAESVVQRYAETHKGQGTQQLEDNFREVLVNIEQVFAEQHEKLISSDVFDLDVDIEVLNTLLKKQGIN</sequence>
<dbReference type="InterPro" id="IPR018770">
    <property type="entry name" value="ChloroindolylP_hydrolase"/>
</dbReference>
<organism evidence="2">
    <name type="scientific">hydrothermal vent metagenome</name>
    <dbReference type="NCBI Taxonomy" id="652676"/>
    <lineage>
        <taxon>unclassified sequences</taxon>
        <taxon>metagenomes</taxon>
        <taxon>ecological metagenomes</taxon>
    </lineage>
</organism>
<feature type="transmembrane region" description="Helical" evidence="1">
    <location>
        <begin position="84"/>
        <end position="103"/>
    </location>
</feature>
<dbReference type="Pfam" id="PF10112">
    <property type="entry name" value="Halogen_Hydrol"/>
    <property type="match status" value="1"/>
</dbReference>
<proteinExistence type="predicted"/>
<feature type="transmembrane region" description="Helical" evidence="1">
    <location>
        <begin position="21"/>
        <end position="38"/>
    </location>
</feature>
<protein>
    <recommendedName>
        <fullName evidence="3">5-bromo-4-chloroindolyl phosphate hydrolysis protein</fullName>
    </recommendedName>
</protein>
<keyword evidence="1" id="KW-1133">Transmembrane helix</keyword>
<name>A0A3B0V3N9_9ZZZZ</name>
<gene>
    <name evidence="2" type="ORF">MNBD_GAMMA01-162</name>
</gene>
<feature type="transmembrane region" description="Helical" evidence="1">
    <location>
        <begin position="109"/>
        <end position="128"/>
    </location>
</feature>
<evidence type="ECO:0008006" key="3">
    <source>
        <dbReference type="Google" id="ProtNLM"/>
    </source>
</evidence>
<keyword evidence="1" id="KW-0472">Membrane</keyword>
<feature type="transmembrane region" description="Helical" evidence="1">
    <location>
        <begin position="44"/>
        <end position="63"/>
    </location>
</feature>